<keyword evidence="2" id="KW-0238">DNA-binding</keyword>
<organism evidence="6 7">
    <name type="scientific">Leptobacterium flavescens</name>
    <dbReference type="NCBI Taxonomy" id="472055"/>
    <lineage>
        <taxon>Bacteria</taxon>
        <taxon>Pseudomonadati</taxon>
        <taxon>Bacteroidota</taxon>
        <taxon>Flavobacteriia</taxon>
        <taxon>Flavobacteriales</taxon>
        <taxon>Flavobacteriaceae</taxon>
        <taxon>Leptobacterium</taxon>
    </lineage>
</organism>
<dbReference type="SUPFAM" id="SSF46689">
    <property type="entry name" value="Homeodomain-like"/>
    <property type="match status" value="1"/>
</dbReference>
<dbReference type="EMBL" id="JAABOO010000003">
    <property type="protein sequence ID" value="NER14426.1"/>
    <property type="molecule type" value="Genomic_DNA"/>
</dbReference>
<dbReference type="GO" id="GO:0043565">
    <property type="term" value="F:sequence-specific DNA binding"/>
    <property type="evidence" value="ECO:0007669"/>
    <property type="project" value="InterPro"/>
</dbReference>
<keyword evidence="4" id="KW-0472">Membrane</keyword>
<keyword evidence="1" id="KW-0805">Transcription regulation</keyword>
<feature type="transmembrane region" description="Helical" evidence="4">
    <location>
        <begin position="40"/>
        <end position="59"/>
    </location>
</feature>
<evidence type="ECO:0000256" key="3">
    <source>
        <dbReference type="ARBA" id="ARBA00023163"/>
    </source>
</evidence>
<dbReference type="AlphaFoldDB" id="A0A6P0UVJ0"/>
<feature type="transmembrane region" description="Helical" evidence="4">
    <location>
        <begin position="71"/>
        <end position="89"/>
    </location>
</feature>
<evidence type="ECO:0000313" key="7">
    <source>
        <dbReference type="Proteomes" id="UP000468581"/>
    </source>
</evidence>
<dbReference type="Gene3D" id="1.10.10.60">
    <property type="entry name" value="Homeodomain-like"/>
    <property type="match status" value="1"/>
</dbReference>
<comment type="caution">
    <text evidence="6">The sequence shown here is derived from an EMBL/GenBank/DDBJ whole genome shotgun (WGS) entry which is preliminary data.</text>
</comment>
<feature type="domain" description="HTH araC/xylS-type" evidence="5">
    <location>
        <begin position="257"/>
        <end position="365"/>
    </location>
</feature>
<keyword evidence="4" id="KW-1133">Transmembrane helix</keyword>
<dbReference type="PANTHER" id="PTHR43280">
    <property type="entry name" value="ARAC-FAMILY TRANSCRIPTIONAL REGULATOR"/>
    <property type="match status" value="1"/>
</dbReference>
<gene>
    <name evidence="6" type="ORF">GWK08_13310</name>
</gene>
<evidence type="ECO:0000256" key="1">
    <source>
        <dbReference type="ARBA" id="ARBA00023015"/>
    </source>
</evidence>
<accession>A0A6P0UVJ0</accession>
<evidence type="ECO:0000259" key="5">
    <source>
        <dbReference type="PROSITE" id="PS01124"/>
    </source>
</evidence>
<dbReference type="Proteomes" id="UP000468581">
    <property type="component" value="Unassembled WGS sequence"/>
</dbReference>
<feature type="transmembrane region" description="Helical" evidence="4">
    <location>
        <begin position="149"/>
        <end position="171"/>
    </location>
</feature>
<dbReference type="GO" id="GO:0003700">
    <property type="term" value="F:DNA-binding transcription factor activity"/>
    <property type="evidence" value="ECO:0007669"/>
    <property type="project" value="InterPro"/>
</dbReference>
<feature type="transmembrane region" description="Helical" evidence="4">
    <location>
        <begin position="101"/>
        <end position="120"/>
    </location>
</feature>
<dbReference type="PROSITE" id="PS01124">
    <property type="entry name" value="HTH_ARAC_FAMILY_2"/>
    <property type="match status" value="1"/>
</dbReference>
<dbReference type="PROSITE" id="PS00041">
    <property type="entry name" value="HTH_ARAC_FAMILY_1"/>
    <property type="match status" value="1"/>
</dbReference>
<proteinExistence type="predicted"/>
<feature type="transmembrane region" description="Helical" evidence="4">
    <location>
        <begin position="6"/>
        <end position="28"/>
    </location>
</feature>
<dbReference type="PANTHER" id="PTHR43280:SF29">
    <property type="entry name" value="ARAC-FAMILY TRANSCRIPTIONAL REGULATOR"/>
    <property type="match status" value="1"/>
</dbReference>
<sequence>MNSIESFSFIVTFFLGGIILIGIFILSVVLRSSGLGFSRYFLAFIIFGLIQHLFTYLLFTTELIKQWPHLFGLGYPLLFLVGPAFYFFVRSYGDSSFRFKPVYLIHILPFLIMFVFYLPLHFQGIEEKQKLIDYYYNILPQGGVSFTDWFLASLYMLLLFAYAVGSFVYLHRKDKKNSILLKRISLLLILLAFLDLLLQTGFLLSGASAITSEIVLSGVLSISILLLGYWIVDIKQVLPLGDKNKYRTSPLSDEQSRQIQKRIRNAIEGEELYLNPNLKIGDLAKAIETPSHHISQVLNHSMQAGFYDIINKYRVDRARELLCSATLEKLSIQAIGEECGFNNKASFYRAFKKHTQMTPSEYISKKHGN</sequence>
<dbReference type="SMART" id="SM00342">
    <property type="entry name" value="HTH_ARAC"/>
    <property type="match status" value="1"/>
</dbReference>
<feature type="transmembrane region" description="Helical" evidence="4">
    <location>
        <begin position="214"/>
        <end position="232"/>
    </location>
</feature>
<protein>
    <submittedName>
        <fullName evidence="6">Helix-turn-helix domain-containing protein</fullName>
    </submittedName>
</protein>
<evidence type="ECO:0000256" key="2">
    <source>
        <dbReference type="ARBA" id="ARBA00023125"/>
    </source>
</evidence>
<dbReference type="InterPro" id="IPR018062">
    <property type="entry name" value="HTH_AraC-typ_CS"/>
</dbReference>
<dbReference type="InterPro" id="IPR009057">
    <property type="entry name" value="Homeodomain-like_sf"/>
</dbReference>
<reference evidence="6 7" key="1">
    <citation type="submission" date="2020-01" db="EMBL/GenBank/DDBJ databases">
        <title>Leptobacterium flavescens.</title>
        <authorList>
            <person name="Wang G."/>
        </authorList>
    </citation>
    <scope>NUCLEOTIDE SEQUENCE [LARGE SCALE GENOMIC DNA]</scope>
    <source>
        <strain evidence="6 7">KCTC 22160</strain>
    </source>
</reference>
<feature type="transmembrane region" description="Helical" evidence="4">
    <location>
        <begin position="183"/>
        <end position="202"/>
    </location>
</feature>
<evidence type="ECO:0000313" key="6">
    <source>
        <dbReference type="EMBL" id="NER14426.1"/>
    </source>
</evidence>
<evidence type="ECO:0000256" key="4">
    <source>
        <dbReference type="SAM" id="Phobius"/>
    </source>
</evidence>
<keyword evidence="7" id="KW-1185">Reference proteome</keyword>
<keyword evidence="4" id="KW-0812">Transmembrane</keyword>
<name>A0A6P0UVJ0_9FLAO</name>
<dbReference type="Pfam" id="PF12833">
    <property type="entry name" value="HTH_18"/>
    <property type="match status" value="1"/>
</dbReference>
<dbReference type="RefSeq" id="WP_163607719.1">
    <property type="nucleotide sequence ID" value="NZ_JAABOO010000003.1"/>
</dbReference>
<dbReference type="InterPro" id="IPR018060">
    <property type="entry name" value="HTH_AraC"/>
</dbReference>
<keyword evidence="3" id="KW-0804">Transcription</keyword>